<reference evidence="2 3" key="1">
    <citation type="journal article" date="2024" name="J Genomics">
        <title>Draft genome sequencing and assembly of Favolaschia claudopus CIRM-BRFM 2984 isolated from oak limbs.</title>
        <authorList>
            <person name="Navarro D."/>
            <person name="Drula E."/>
            <person name="Chaduli D."/>
            <person name="Cazenave R."/>
            <person name="Ahrendt S."/>
            <person name="Wang J."/>
            <person name="Lipzen A."/>
            <person name="Daum C."/>
            <person name="Barry K."/>
            <person name="Grigoriev I.V."/>
            <person name="Favel A."/>
            <person name="Rosso M.N."/>
            <person name="Martin F."/>
        </authorList>
    </citation>
    <scope>NUCLEOTIDE SEQUENCE [LARGE SCALE GENOMIC DNA]</scope>
    <source>
        <strain evidence="2 3">CIRM-BRFM 2984</strain>
    </source>
</reference>
<organism evidence="2 3">
    <name type="scientific">Favolaschia claudopus</name>
    <dbReference type="NCBI Taxonomy" id="2862362"/>
    <lineage>
        <taxon>Eukaryota</taxon>
        <taxon>Fungi</taxon>
        <taxon>Dikarya</taxon>
        <taxon>Basidiomycota</taxon>
        <taxon>Agaricomycotina</taxon>
        <taxon>Agaricomycetes</taxon>
        <taxon>Agaricomycetidae</taxon>
        <taxon>Agaricales</taxon>
        <taxon>Marasmiineae</taxon>
        <taxon>Mycenaceae</taxon>
        <taxon>Favolaschia</taxon>
    </lineage>
</organism>
<proteinExistence type="predicted"/>
<protein>
    <submittedName>
        <fullName evidence="2">F-box domain-containing protein</fullName>
    </submittedName>
</protein>
<accession>A0AAW0DXS5</accession>
<dbReference type="Proteomes" id="UP001362999">
    <property type="component" value="Unassembled WGS sequence"/>
</dbReference>
<comment type="caution">
    <text evidence="2">The sequence shown here is derived from an EMBL/GenBank/DDBJ whole genome shotgun (WGS) entry which is preliminary data.</text>
</comment>
<dbReference type="EMBL" id="JAWWNJ010000004">
    <property type="protein sequence ID" value="KAK7057591.1"/>
    <property type="molecule type" value="Genomic_DNA"/>
</dbReference>
<feature type="coiled-coil region" evidence="1">
    <location>
        <begin position="31"/>
        <end position="58"/>
    </location>
</feature>
<dbReference type="AlphaFoldDB" id="A0AAW0DXS5"/>
<name>A0AAW0DXS5_9AGAR</name>
<keyword evidence="1" id="KW-0175">Coiled coil</keyword>
<evidence type="ECO:0000313" key="3">
    <source>
        <dbReference type="Proteomes" id="UP001362999"/>
    </source>
</evidence>
<sequence>MSIMLAEFAPNTSSMVKMLLDENKRPSEAQKSEILEAIPSLQQEVLKLEREYNEIDIALAIIPPEQKPDEHLTEQFERLTTRLNNARDILALHTKSVSYGRQIPVEVLEVIFRFCLPDTDFVICKSTEAPLLLCQICSDWRRVALLAPLLWSSLSLHLSRRPGTWKDLLNTWLGRSLSSPVSLSISGPNNPYFNDHIVKVLAKTANRWRRLRLEVEPSSMARLLNHSMPLLHTLEIGMGQYGSDVYLSSLDAPNLRKLVLVGKTDPKRVHVPWGRLTQLDAGAVPMKLDTCLHILSKSKNLTRCTVQLVAIAGTETDLTQMQPSLPLPICLSHLRSLSVAGSIPHSDVGKFFRHIELPKLEGLVLSNLHEGGKFNLDAQSSIVVLARRSGIRRLRLVGGKPLEGLSEIVVSIPSLKEVVLEKEWPLPRTVVEALEMRK</sequence>
<evidence type="ECO:0000256" key="1">
    <source>
        <dbReference type="SAM" id="Coils"/>
    </source>
</evidence>
<keyword evidence="3" id="KW-1185">Reference proteome</keyword>
<evidence type="ECO:0000313" key="2">
    <source>
        <dbReference type="EMBL" id="KAK7057591.1"/>
    </source>
</evidence>
<gene>
    <name evidence="2" type="ORF">R3P38DRAFT_2841909</name>
</gene>